<keyword evidence="3" id="KW-1185">Reference proteome</keyword>
<sequence>MTQPALSTPPAGVDYPGKTLGLVGLIVAVFFNIIGLVISAIAYSQSKKAGYKNTPAFVGIIVGAILFVVTIIISIVTTIASLAIGY</sequence>
<keyword evidence="1" id="KW-1133">Transmembrane helix</keyword>
<reference evidence="2" key="1">
    <citation type="submission" date="2022-08" db="EMBL/GenBank/DDBJ databases">
        <authorList>
            <person name="Deng Y."/>
            <person name="Han X.-F."/>
            <person name="Zhang Y.-Q."/>
        </authorList>
    </citation>
    <scope>NUCLEOTIDE SEQUENCE</scope>
    <source>
        <strain evidence="2">CPCC 203386</strain>
    </source>
</reference>
<protein>
    <recommendedName>
        <fullName evidence="4">DUF4190 domain-containing protein</fullName>
    </recommendedName>
</protein>
<dbReference type="EMBL" id="JANLCJ010000009">
    <property type="protein sequence ID" value="MCS5735913.1"/>
    <property type="molecule type" value="Genomic_DNA"/>
</dbReference>
<evidence type="ECO:0000313" key="3">
    <source>
        <dbReference type="Proteomes" id="UP001165586"/>
    </source>
</evidence>
<feature type="transmembrane region" description="Helical" evidence="1">
    <location>
        <begin position="56"/>
        <end position="84"/>
    </location>
</feature>
<evidence type="ECO:0008006" key="4">
    <source>
        <dbReference type="Google" id="ProtNLM"/>
    </source>
</evidence>
<dbReference type="RefSeq" id="WP_259541238.1">
    <property type="nucleotide sequence ID" value="NZ_JANLCJ010000009.1"/>
</dbReference>
<proteinExistence type="predicted"/>
<organism evidence="2 3">
    <name type="scientific">Herbiconiux daphne</name>
    <dbReference type="NCBI Taxonomy" id="2970914"/>
    <lineage>
        <taxon>Bacteria</taxon>
        <taxon>Bacillati</taxon>
        <taxon>Actinomycetota</taxon>
        <taxon>Actinomycetes</taxon>
        <taxon>Micrococcales</taxon>
        <taxon>Microbacteriaceae</taxon>
        <taxon>Herbiconiux</taxon>
    </lineage>
</organism>
<evidence type="ECO:0000256" key="1">
    <source>
        <dbReference type="SAM" id="Phobius"/>
    </source>
</evidence>
<keyword evidence="1" id="KW-0472">Membrane</keyword>
<comment type="caution">
    <text evidence="2">The sequence shown here is derived from an EMBL/GenBank/DDBJ whole genome shotgun (WGS) entry which is preliminary data.</text>
</comment>
<gene>
    <name evidence="2" type="ORF">N1032_19415</name>
</gene>
<evidence type="ECO:0000313" key="2">
    <source>
        <dbReference type="EMBL" id="MCS5735913.1"/>
    </source>
</evidence>
<accession>A0ABT2H7J3</accession>
<name>A0ABT2H7J3_9MICO</name>
<dbReference type="Proteomes" id="UP001165586">
    <property type="component" value="Unassembled WGS sequence"/>
</dbReference>
<keyword evidence="1" id="KW-0812">Transmembrane</keyword>
<feature type="transmembrane region" description="Helical" evidence="1">
    <location>
        <begin position="20"/>
        <end position="44"/>
    </location>
</feature>